<dbReference type="PANTHER" id="PTHR41339">
    <property type="entry name" value="LIPL48"/>
    <property type="match status" value="1"/>
</dbReference>
<proteinExistence type="predicted"/>
<evidence type="ECO:0000256" key="1">
    <source>
        <dbReference type="SAM" id="SignalP"/>
    </source>
</evidence>
<reference evidence="2 3" key="1">
    <citation type="submission" date="2018-06" db="EMBL/GenBank/DDBJ databases">
        <authorList>
            <consortium name="Pathogen Informatics"/>
            <person name="Doyle S."/>
        </authorList>
    </citation>
    <scope>NUCLEOTIDE SEQUENCE [LARGE SCALE GENOMIC DNA]</scope>
    <source>
        <strain evidence="2 3">NCTC11661</strain>
    </source>
</reference>
<dbReference type="EMBL" id="UFTJ01000003">
    <property type="protein sequence ID" value="SUV52542.1"/>
    <property type="molecule type" value="Genomic_DNA"/>
</dbReference>
<dbReference type="PANTHER" id="PTHR41339:SF1">
    <property type="entry name" value="SECRETED PROTEIN"/>
    <property type="match status" value="1"/>
</dbReference>
<dbReference type="Proteomes" id="UP000255515">
    <property type="component" value="Unassembled WGS sequence"/>
</dbReference>
<evidence type="ECO:0000313" key="3">
    <source>
        <dbReference type="Proteomes" id="UP000255515"/>
    </source>
</evidence>
<accession>A0A380ZT69</accession>
<keyword evidence="1" id="KW-0732">Signal</keyword>
<organism evidence="2 3">
    <name type="scientific">Bergeyella zoohelcum</name>
    <dbReference type="NCBI Taxonomy" id="1015"/>
    <lineage>
        <taxon>Bacteria</taxon>
        <taxon>Pseudomonadati</taxon>
        <taxon>Bacteroidota</taxon>
        <taxon>Flavobacteriia</taxon>
        <taxon>Flavobacteriales</taxon>
        <taxon>Weeksellaceae</taxon>
        <taxon>Bergeyella</taxon>
    </lineage>
</organism>
<dbReference type="RefSeq" id="WP_002664958.1">
    <property type="nucleotide sequence ID" value="NZ_UFTJ01000003.1"/>
</dbReference>
<name>A0A380ZT69_9FLAO</name>
<dbReference type="AlphaFoldDB" id="A0A380ZT69"/>
<sequence length="409" mass="43882">MKKSVLKIVAIAALILTTTSCTFNIHDGMEGGTETANTHANILSGSGTLKGNITSDLVIKKGEYTLEGVVKVYGGGRLFIEPGAVFKASPTISSSLVILQDGKIYATGTADEPIVFTSGRNTPAAGDWGGITLYGNAPIKALNGNTTAVSEDGNNITYGGNDANHSSGELKFVRVEYAGKKIGDGTSETNTFTFYSVGTGTKLQNLVAYKGTDDGFEFFGGTASATNLVAYGNYDDSFDWQDAWQGQHNKNWFALQTVTGNFGMEIEASGNIDNIPPKIENITLIRRDNTQPEVPNSPEISAIQFKKQGSGIFKNVYISGYKNTGTQKAYAVLIQDKTTNDNQATKQKIKVEPTFHTNSDHLYTWGYATNANWTVTHPFTFTNANVNKVTLPKGAWASVNGVDLLSALD</sequence>
<protein>
    <submittedName>
        <fullName evidence="2">Uncharacterized protein</fullName>
    </submittedName>
</protein>
<dbReference type="PROSITE" id="PS51257">
    <property type="entry name" value="PROKAR_LIPOPROTEIN"/>
    <property type="match status" value="1"/>
</dbReference>
<feature type="signal peptide" evidence="1">
    <location>
        <begin position="1"/>
        <end position="22"/>
    </location>
</feature>
<gene>
    <name evidence="2" type="ORF">NCTC11661_01681</name>
</gene>
<feature type="chain" id="PRO_5016682570" evidence="1">
    <location>
        <begin position="23"/>
        <end position="409"/>
    </location>
</feature>
<evidence type="ECO:0000313" key="2">
    <source>
        <dbReference type="EMBL" id="SUV52542.1"/>
    </source>
</evidence>